<dbReference type="EMBL" id="JBEDUW010000002">
    <property type="protein sequence ID" value="KAK9943756.1"/>
    <property type="molecule type" value="Genomic_DNA"/>
</dbReference>
<comment type="caution">
    <text evidence="1">The sequence shown here is derived from an EMBL/GenBank/DDBJ whole genome shotgun (WGS) entry which is preliminary data.</text>
</comment>
<evidence type="ECO:0000313" key="1">
    <source>
        <dbReference type="EMBL" id="KAK9943756.1"/>
    </source>
</evidence>
<name>A0AAW1Y3F0_RUBAR</name>
<organism evidence="1 2">
    <name type="scientific">Rubus argutus</name>
    <name type="common">Southern blackberry</name>
    <dbReference type="NCBI Taxonomy" id="59490"/>
    <lineage>
        <taxon>Eukaryota</taxon>
        <taxon>Viridiplantae</taxon>
        <taxon>Streptophyta</taxon>
        <taxon>Embryophyta</taxon>
        <taxon>Tracheophyta</taxon>
        <taxon>Spermatophyta</taxon>
        <taxon>Magnoliopsida</taxon>
        <taxon>eudicotyledons</taxon>
        <taxon>Gunneridae</taxon>
        <taxon>Pentapetalae</taxon>
        <taxon>rosids</taxon>
        <taxon>fabids</taxon>
        <taxon>Rosales</taxon>
        <taxon>Rosaceae</taxon>
        <taxon>Rosoideae</taxon>
        <taxon>Rosoideae incertae sedis</taxon>
        <taxon>Rubus</taxon>
    </lineage>
</organism>
<dbReference type="AlphaFoldDB" id="A0AAW1Y3F0"/>
<reference evidence="1 2" key="1">
    <citation type="journal article" date="2023" name="G3 (Bethesda)">
        <title>A chromosome-length genome assembly and annotation of blackberry (Rubus argutus, cv. 'Hillquist').</title>
        <authorList>
            <person name="Bruna T."/>
            <person name="Aryal R."/>
            <person name="Dudchenko O."/>
            <person name="Sargent D.J."/>
            <person name="Mead D."/>
            <person name="Buti M."/>
            <person name="Cavallini A."/>
            <person name="Hytonen T."/>
            <person name="Andres J."/>
            <person name="Pham M."/>
            <person name="Weisz D."/>
            <person name="Mascagni F."/>
            <person name="Usai G."/>
            <person name="Natali L."/>
            <person name="Bassil N."/>
            <person name="Fernandez G.E."/>
            <person name="Lomsadze A."/>
            <person name="Armour M."/>
            <person name="Olukolu B."/>
            <person name="Poorten T."/>
            <person name="Britton C."/>
            <person name="Davik J."/>
            <person name="Ashrafi H."/>
            <person name="Aiden E.L."/>
            <person name="Borodovsky M."/>
            <person name="Worthington M."/>
        </authorList>
    </citation>
    <scope>NUCLEOTIDE SEQUENCE [LARGE SCALE GENOMIC DNA]</scope>
    <source>
        <strain evidence="1">PI 553951</strain>
    </source>
</reference>
<sequence>MKSCQKMILIEEVVWEDARKVDVDFENNIDNEDVFEELNDMGYARYISDDGDDSHELRDKDFRYDSDEDGNEICSKRRRKKKFKEAVRKYAVKNDLHFNKNTHKNIQVICGPKLKGIKRQDKTYSFWIFSGSISKGLPELVIKTCELEHGACTVVPTVKFCKRICKPIQSRSIYVEEVVSRTGKFKFWAINFTQASDYDKKIGSINELKK</sequence>
<accession>A0AAW1Y3F0</accession>
<dbReference type="Proteomes" id="UP001457282">
    <property type="component" value="Unassembled WGS sequence"/>
</dbReference>
<keyword evidence="2" id="KW-1185">Reference proteome</keyword>
<evidence type="ECO:0008006" key="3">
    <source>
        <dbReference type="Google" id="ProtNLM"/>
    </source>
</evidence>
<evidence type="ECO:0000313" key="2">
    <source>
        <dbReference type="Proteomes" id="UP001457282"/>
    </source>
</evidence>
<proteinExistence type="predicted"/>
<protein>
    <recommendedName>
        <fullName evidence="3">Transposase</fullName>
    </recommendedName>
</protein>
<gene>
    <name evidence="1" type="ORF">M0R45_009354</name>
</gene>